<gene>
    <name evidence="1" type="ORF">IRJ41_013504</name>
</gene>
<comment type="caution">
    <text evidence="1">The sequence shown here is derived from an EMBL/GenBank/DDBJ whole genome shotgun (WGS) entry which is preliminary data.</text>
</comment>
<dbReference type="EMBL" id="JAFHDT010000192">
    <property type="protein sequence ID" value="KAI7790266.1"/>
    <property type="molecule type" value="Genomic_DNA"/>
</dbReference>
<name>A0A9W7T572_TRIRA</name>
<organism evidence="1 2">
    <name type="scientific">Triplophysa rosa</name>
    <name type="common">Cave loach</name>
    <dbReference type="NCBI Taxonomy" id="992332"/>
    <lineage>
        <taxon>Eukaryota</taxon>
        <taxon>Metazoa</taxon>
        <taxon>Chordata</taxon>
        <taxon>Craniata</taxon>
        <taxon>Vertebrata</taxon>
        <taxon>Euteleostomi</taxon>
        <taxon>Actinopterygii</taxon>
        <taxon>Neopterygii</taxon>
        <taxon>Teleostei</taxon>
        <taxon>Ostariophysi</taxon>
        <taxon>Cypriniformes</taxon>
        <taxon>Nemacheilidae</taxon>
        <taxon>Triplophysa</taxon>
    </lineage>
</organism>
<reference evidence="1" key="1">
    <citation type="submission" date="2021-02" db="EMBL/GenBank/DDBJ databases">
        <title>Comparative genomics reveals that relaxation of natural selection precedes convergent phenotypic evolution of cavefish.</title>
        <authorList>
            <person name="Peng Z."/>
        </authorList>
    </citation>
    <scope>NUCLEOTIDE SEQUENCE</scope>
    <source>
        <tissue evidence="1">Muscle</tissue>
    </source>
</reference>
<evidence type="ECO:0000313" key="2">
    <source>
        <dbReference type="Proteomes" id="UP001059041"/>
    </source>
</evidence>
<dbReference type="AlphaFoldDB" id="A0A9W7T572"/>
<accession>A0A9W7T572</accession>
<protein>
    <submittedName>
        <fullName evidence="1">Uncharacterized protein</fullName>
    </submittedName>
</protein>
<evidence type="ECO:0000313" key="1">
    <source>
        <dbReference type="EMBL" id="KAI7790266.1"/>
    </source>
</evidence>
<keyword evidence="2" id="KW-1185">Reference proteome</keyword>
<dbReference type="Proteomes" id="UP001059041">
    <property type="component" value="Unassembled WGS sequence"/>
</dbReference>
<proteinExistence type="predicted"/>
<sequence length="89" mass="10480">MISEREICLRYRTHTHLYRLSLSLQRFCSSDGHVVMTHIGLWCQSKGQGTQTIPSESLLFVCQQKNTRCLLERESLLTVRRKKRSQRKS</sequence>